<dbReference type="InterPro" id="IPR007527">
    <property type="entry name" value="Znf_SWIM"/>
</dbReference>
<evidence type="ECO:0000256" key="2">
    <source>
        <dbReference type="ARBA" id="ARBA00022723"/>
    </source>
</evidence>
<sequence>MAYATVVSKGWKPVDGQTMIAVRDNRGAKGKLYNVRYSDLAEEAATCSCHFFVSQGIPCRHILSVLNGQGFRELPKVYIFDRWTKYAKKRAVVEGTVHFDERFNTTKLKNQTLSNIWCNFYNCMLLAGRDYEKMKVILESTTSLEHQLTDMGPTVGNDKRKNLETYFGCKVPDRVKIHPPTIGVTKGRKRRIKSGVEKGQEKQKHTRRCRSCNKMTTHDSRNCPLKNNSKSSSDEE</sequence>
<dbReference type="Pfam" id="PF04434">
    <property type="entry name" value="SWIM"/>
    <property type="match status" value="1"/>
</dbReference>
<name>A0A484MTV1_9ASTE</name>
<keyword evidence="4 6" id="KW-0862">Zinc</keyword>
<reference evidence="9 10" key="1">
    <citation type="submission" date="2018-04" db="EMBL/GenBank/DDBJ databases">
        <authorList>
            <person name="Vogel A."/>
        </authorList>
    </citation>
    <scope>NUCLEOTIDE SEQUENCE [LARGE SCALE GENOMIC DNA]</scope>
</reference>
<accession>A0A484MTV1</accession>
<dbReference type="GO" id="GO:0006355">
    <property type="term" value="P:regulation of DNA-templated transcription"/>
    <property type="evidence" value="ECO:0007669"/>
    <property type="project" value="UniProtKB-UniRule"/>
</dbReference>
<comment type="similarity">
    <text evidence="1 6">Belongs to the FHY3/FAR1 family.</text>
</comment>
<gene>
    <name evidence="9" type="ORF">CCAM_LOCUS34168</name>
</gene>
<keyword evidence="6" id="KW-0539">Nucleus</keyword>
<keyword evidence="3 5" id="KW-0863">Zinc-finger</keyword>
<keyword evidence="2 6" id="KW-0479">Metal-binding</keyword>
<dbReference type="PANTHER" id="PTHR31669">
    <property type="entry name" value="PROTEIN FAR1-RELATED SEQUENCE 10-RELATED"/>
    <property type="match status" value="1"/>
</dbReference>
<comment type="subcellular location">
    <subcellularLocation>
        <location evidence="6">Nucleus</location>
    </subcellularLocation>
</comment>
<dbReference type="AlphaFoldDB" id="A0A484MTV1"/>
<dbReference type="Proteomes" id="UP000595140">
    <property type="component" value="Unassembled WGS sequence"/>
</dbReference>
<proteinExistence type="inferred from homology"/>
<feature type="region of interest" description="Disordered" evidence="7">
    <location>
        <begin position="187"/>
        <end position="209"/>
    </location>
</feature>
<dbReference type="InterPro" id="IPR006564">
    <property type="entry name" value="Znf_PMZ"/>
</dbReference>
<evidence type="ECO:0000313" key="10">
    <source>
        <dbReference type="Proteomes" id="UP000595140"/>
    </source>
</evidence>
<organism evidence="9 10">
    <name type="scientific">Cuscuta campestris</name>
    <dbReference type="NCBI Taxonomy" id="132261"/>
    <lineage>
        <taxon>Eukaryota</taxon>
        <taxon>Viridiplantae</taxon>
        <taxon>Streptophyta</taxon>
        <taxon>Embryophyta</taxon>
        <taxon>Tracheophyta</taxon>
        <taxon>Spermatophyta</taxon>
        <taxon>Magnoliopsida</taxon>
        <taxon>eudicotyledons</taxon>
        <taxon>Gunneridae</taxon>
        <taxon>Pentapetalae</taxon>
        <taxon>asterids</taxon>
        <taxon>lamiids</taxon>
        <taxon>Solanales</taxon>
        <taxon>Convolvulaceae</taxon>
        <taxon>Cuscuteae</taxon>
        <taxon>Cuscuta</taxon>
        <taxon>Cuscuta subgen. Grammica</taxon>
        <taxon>Cuscuta sect. Cleistogrammica</taxon>
    </lineage>
</organism>
<dbReference type="GO" id="GO:0008270">
    <property type="term" value="F:zinc ion binding"/>
    <property type="evidence" value="ECO:0007669"/>
    <property type="project" value="UniProtKB-UniRule"/>
</dbReference>
<evidence type="ECO:0000256" key="6">
    <source>
        <dbReference type="RuleBase" id="RU367018"/>
    </source>
</evidence>
<evidence type="ECO:0000256" key="3">
    <source>
        <dbReference type="ARBA" id="ARBA00022771"/>
    </source>
</evidence>
<dbReference type="EMBL" id="OOIL02004514">
    <property type="protein sequence ID" value="VFQ92392.1"/>
    <property type="molecule type" value="Genomic_DNA"/>
</dbReference>
<dbReference type="OrthoDB" id="1747781at2759"/>
<dbReference type="PROSITE" id="PS50966">
    <property type="entry name" value="ZF_SWIM"/>
    <property type="match status" value="1"/>
</dbReference>
<feature type="region of interest" description="Disordered" evidence="7">
    <location>
        <begin position="217"/>
        <end position="236"/>
    </location>
</feature>
<keyword evidence="10" id="KW-1185">Reference proteome</keyword>
<dbReference type="PANTHER" id="PTHR31669:SF306">
    <property type="entry name" value="PROTEIN FAR1-RELATED SEQUENCE"/>
    <property type="match status" value="1"/>
</dbReference>
<feature type="compositionally biased region" description="Polar residues" evidence="7">
    <location>
        <begin position="225"/>
        <end position="236"/>
    </location>
</feature>
<evidence type="ECO:0000259" key="8">
    <source>
        <dbReference type="PROSITE" id="PS50966"/>
    </source>
</evidence>
<feature type="domain" description="SWIM-type" evidence="8">
    <location>
        <begin position="33"/>
        <end position="70"/>
    </location>
</feature>
<evidence type="ECO:0000313" key="9">
    <source>
        <dbReference type="EMBL" id="VFQ92392.1"/>
    </source>
</evidence>
<feature type="compositionally biased region" description="Basic and acidic residues" evidence="7">
    <location>
        <begin position="194"/>
        <end position="203"/>
    </location>
</feature>
<dbReference type="GO" id="GO:0005634">
    <property type="term" value="C:nucleus"/>
    <property type="evidence" value="ECO:0007669"/>
    <property type="project" value="UniProtKB-SubCell"/>
</dbReference>
<evidence type="ECO:0000256" key="5">
    <source>
        <dbReference type="PROSITE-ProRule" id="PRU00325"/>
    </source>
</evidence>
<comment type="function">
    <text evidence="6">Putative transcription activator involved in regulating light control of development.</text>
</comment>
<evidence type="ECO:0000256" key="4">
    <source>
        <dbReference type="ARBA" id="ARBA00022833"/>
    </source>
</evidence>
<dbReference type="InterPro" id="IPR031052">
    <property type="entry name" value="FHY3/FAR1"/>
</dbReference>
<evidence type="ECO:0000256" key="1">
    <source>
        <dbReference type="ARBA" id="ARBA00005889"/>
    </source>
</evidence>
<evidence type="ECO:0000256" key="7">
    <source>
        <dbReference type="SAM" id="MobiDB-lite"/>
    </source>
</evidence>
<dbReference type="SMART" id="SM00575">
    <property type="entry name" value="ZnF_PMZ"/>
    <property type="match status" value="1"/>
</dbReference>
<protein>
    <recommendedName>
        <fullName evidence="6">Protein FAR1-RELATED SEQUENCE</fullName>
    </recommendedName>
</protein>